<geneLocation type="plasmid" evidence="5">
    <name>pNMX12-1_211</name>
</geneLocation>
<dbReference type="GO" id="GO:0004252">
    <property type="term" value="F:serine-type endopeptidase activity"/>
    <property type="evidence" value="ECO:0007669"/>
    <property type="project" value="TreeGrafter"/>
</dbReference>
<dbReference type="SUPFAM" id="SSF53474">
    <property type="entry name" value="alpha/beta-Hydrolases"/>
    <property type="match status" value="1"/>
</dbReference>
<gene>
    <name evidence="5" type="ORF">ABSL23_16700</name>
</gene>
<dbReference type="InterPro" id="IPR001375">
    <property type="entry name" value="Peptidase_S9_cat"/>
</dbReference>
<feature type="region of interest" description="Disordered" evidence="3">
    <location>
        <begin position="36"/>
        <end position="122"/>
    </location>
</feature>
<evidence type="ECO:0000259" key="4">
    <source>
        <dbReference type="Pfam" id="PF00326"/>
    </source>
</evidence>
<dbReference type="AlphaFoldDB" id="A0AAU8CGK3"/>
<keyword evidence="2" id="KW-0645">Protease</keyword>
<dbReference type="InterPro" id="IPR011659">
    <property type="entry name" value="WD40"/>
</dbReference>
<dbReference type="InterPro" id="IPR011042">
    <property type="entry name" value="6-blade_b-propeller_TolB-like"/>
</dbReference>
<keyword evidence="1 5" id="KW-0378">Hydrolase</keyword>
<dbReference type="Gene3D" id="3.40.50.1820">
    <property type="entry name" value="alpha/beta hydrolase"/>
    <property type="match status" value="1"/>
</dbReference>
<sequence length="703" mass="78071">MPDEIPLETHYDLQLPNDVAVAPDGDRVAFVADEFDEADDERHSTLYVAPADGSREPHRLTRVSEAQSPKWGPQGDRLAFLASRETDYARRQGREDDAADEEEASSDDGTGGDDGDEGPETQVWCFDLSLGGDAEQVTDFDEGVREFDWGPDGDRIVVSARDPTEAEQEYLEQREEGGPIETERLQHKFDGVGFTDTVTTYLFVVDVATGERRRLDDAYGAGSSEPLMGLQPAWGPGERIAYVSVDVNSPDVDADDPDDTLVVDVFTIAPDGSERRTVTVGEQRCSDPVWSPDGDRLAFAAGNPTNWYQPTEVYVAPDDETAIPYSVSASLDRTVARFGAPRWQDDDTIVCPFADQGRTRLVELDPDEDAPTRVFDSQGRDRDLGRFDLAGGTVTCTLASPKGGSDVYTVATDDLETGEEEDLTRVSLLNESFLTEYEHPMTERVTFENEDGREVEAIVYLPPGFDREDPDAAPTIAAIHGGPMSYDAPTFYFPHAYWCSRGYVVIRVNYRGSTSYGSEFAETLYGSRGELESDDVIGGVQHLVDRGWADEDRLFVTGFSYGGITTAHIVARTDEFAAAAPEHGIYDFYSTFGTDDNHNWHDWEFGMPWENVETYREISSLTRAGDIDTPLLVTAGGEDWRCPPSQAEQLYVSVKKQDVPARLVIYEDEHHNIGDPSRATHRVEELTDWFRRHDPAIETEDGD</sequence>
<dbReference type="PANTHER" id="PTHR42776:SF27">
    <property type="entry name" value="DIPEPTIDYL PEPTIDASE FAMILY MEMBER 6"/>
    <property type="match status" value="1"/>
</dbReference>
<feature type="domain" description="Peptidase S9 prolyl oligopeptidase catalytic" evidence="4">
    <location>
        <begin position="495"/>
        <end position="693"/>
    </location>
</feature>
<feature type="compositionally biased region" description="Acidic residues" evidence="3">
    <location>
        <begin position="97"/>
        <end position="119"/>
    </location>
</feature>
<dbReference type="KEGG" id="hanx:ABSL23_16700"/>
<keyword evidence="5" id="KW-0614">Plasmid</keyword>
<organism evidence="5">
    <name type="scientific">Halobacterium sp. NMX12-1</name>
    <dbReference type="NCBI Taxonomy" id="3166650"/>
    <lineage>
        <taxon>Archaea</taxon>
        <taxon>Methanobacteriati</taxon>
        <taxon>Methanobacteriota</taxon>
        <taxon>Stenosarchaea group</taxon>
        <taxon>Halobacteria</taxon>
        <taxon>Halobacteriales</taxon>
        <taxon>Halobacteriaceae</taxon>
        <taxon>Halobacterium</taxon>
    </lineage>
</organism>
<reference evidence="5" key="1">
    <citation type="submission" date="2024-06" db="EMBL/GenBank/DDBJ databases">
        <title>Genome Sequence of an extremely halophilic archaeon isolated from Permian era halite, Salado Formation, Carlsbad, New Mexico: Halobacterium sp. strain NMX12-1.</title>
        <authorList>
            <person name="Sotoa L."/>
            <person name="DasSarma P."/>
            <person name="Anton B.P."/>
            <person name="Vincze T."/>
            <person name="Verma I."/>
            <person name="Eralp B."/>
            <person name="Powers D.W."/>
            <person name="Dozier B.L."/>
            <person name="Roberts R.J."/>
            <person name="DasSarma S."/>
        </authorList>
    </citation>
    <scope>NUCLEOTIDE SEQUENCE</scope>
    <source>
        <strain evidence="5">NMX12-1</strain>
        <plasmid evidence="5">pNMX12-1_211</plasmid>
    </source>
</reference>
<dbReference type="RefSeq" id="WP_230892481.1">
    <property type="nucleotide sequence ID" value="NZ_CP159205.1"/>
</dbReference>
<evidence type="ECO:0000313" key="5">
    <source>
        <dbReference type="EMBL" id="XCF18149.1"/>
    </source>
</evidence>
<proteinExistence type="predicted"/>
<evidence type="ECO:0000256" key="3">
    <source>
        <dbReference type="SAM" id="MobiDB-lite"/>
    </source>
</evidence>
<dbReference type="Pfam" id="PF00326">
    <property type="entry name" value="Peptidase_S9"/>
    <property type="match status" value="1"/>
</dbReference>
<protein>
    <submittedName>
        <fullName evidence="5">S9 family peptidase</fullName>
        <ecNumber evidence="5">3.4.-.-</ecNumber>
    </submittedName>
</protein>
<dbReference type="GO" id="GO:0006508">
    <property type="term" value="P:proteolysis"/>
    <property type="evidence" value="ECO:0007669"/>
    <property type="project" value="InterPro"/>
</dbReference>
<dbReference type="GeneID" id="91110823"/>
<dbReference type="SUPFAM" id="SSF82171">
    <property type="entry name" value="DPP6 N-terminal domain-like"/>
    <property type="match status" value="1"/>
</dbReference>
<evidence type="ECO:0000256" key="2">
    <source>
        <dbReference type="ARBA" id="ARBA00022825"/>
    </source>
</evidence>
<dbReference type="EMBL" id="CP159205">
    <property type="protein sequence ID" value="XCF18149.1"/>
    <property type="molecule type" value="Genomic_DNA"/>
</dbReference>
<dbReference type="EC" id="3.4.-.-" evidence="5"/>
<accession>A0AAU8CGK3</accession>
<dbReference type="InterPro" id="IPR029058">
    <property type="entry name" value="AB_hydrolase_fold"/>
</dbReference>
<dbReference type="Gene3D" id="2.120.10.30">
    <property type="entry name" value="TolB, C-terminal domain"/>
    <property type="match status" value="2"/>
</dbReference>
<keyword evidence="2" id="KW-0720">Serine protease</keyword>
<evidence type="ECO:0000256" key="1">
    <source>
        <dbReference type="ARBA" id="ARBA00022801"/>
    </source>
</evidence>
<dbReference type="PANTHER" id="PTHR42776">
    <property type="entry name" value="SERINE PEPTIDASE S9 FAMILY MEMBER"/>
    <property type="match status" value="1"/>
</dbReference>
<name>A0AAU8CGK3_9EURY</name>
<feature type="compositionally biased region" description="Basic and acidic residues" evidence="3">
    <location>
        <begin position="84"/>
        <end position="96"/>
    </location>
</feature>
<dbReference type="Pfam" id="PF07676">
    <property type="entry name" value="PD40"/>
    <property type="match status" value="1"/>
</dbReference>